<dbReference type="eggNOG" id="COG4762">
    <property type="taxonomic scope" value="Bacteria"/>
</dbReference>
<dbReference type="PANTHER" id="PTHR34202">
    <property type="entry name" value="UPF0548 PROTEIN"/>
    <property type="match status" value="1"/>
</dbReference>
<keyword evidence="3" id="KW-1185">Reference proteome</keyword>
<dbReference type="InterPro" id="IPR014457">
    <property type="entry name" value="UCP010260"/>
</dbReference>
<reference evidence="2 3" key="1">
    <citation type="journal article" date="2010" name="Stand. Genomic Sci.">
        <title>Complete genome sequence of Planctomyces limnophilus type strain (Mu 290).</title>
        <authorList>
            <person name="Labutti K."/>
            <person name="Sikorski J."/>
            <person name="Schneider S."/>
            <person name="Nolan M."/>
            <person name="Lucas S."/>
            <person name="Glavina Del Rio T."/>
            <person name="Tice H."/>
            <person name="Cheng J.F."/>
            <person name="Goodwin L."/>
            <person name="Pitluck S."/>
            <person name="Liolios K."/>
            <person name="Ivanova N."/>
            <person name="Mavromatis K."/>
            <person name="Mikhailova N."/>
            <person name="Pati A."/>
            <person name="Chen A."/>
            <person name="Palaniappan K."/>
            <person name="Land M."/>
            <person name="Hauser L."/>
            <person name="Chang Y.J."/>
            <person name="Jeffries C.D."/>
            <person name="Tindall B.J."/>
            <person name="Rohde M."/>
            <person name="Goker M."/>
            <person name="Woyke T."/>
            <person name="Bristow J."/>
            <person name="Eisen J.A."/>
            <person name="Markowitz V."/>
            <person name="Hugenholtz P."/>
            <person name="Kyrpides N.C."/>
            <person name="Klenk H.P."/>
            <person name="Lapidus A."/>
        </authorList>
    </citation>
    <scope>NUCLEOTIDE SEQUENCE [LARGE SCALE GENOMIC DNA]</scope>
    <source>
        <strain evidence="3">ATCC 43296 / DSM 3776 / IFAM 1008 / 290</strain>
    </source>
</reference>
<dbReference type="RefSeq" id="WP_013109708.1">
    <property type="nucleotide sequence ID" value="NC_014148.1"/>
</dbReference>
<evidence type="ECO:0000259" key="1">
    <source>
        <dbReference type="Pfam" id="PF09348"/>
    </source>
</evidence>
<dbReference type="InterPro" id="IPR018960">
    <property type="entry name" value="DUF1990"/>
</dbReference>
<protein>
    <recommendedName>
        <fullName evidence="1">DUF1990 domain-containing protein</fullName>
    </recommendedName>
</protein>
<dbReference type="KEGG" id="plm:Plim_1443"/>
<accession>D5SVZ2</accession>
<dbReference type="PANTHER" id="PTHR34202:SF1">
    <property type="entry name" value="UPF0548 PROTEIN"/>
    <property type="match status" value="1"/>
</dbReference>
<dbReference type="AlphaFoldDB" id="D5SVZ2"/>
<name>D5SVZ2_PLAL2</name>
<evidence type="ECO:0000313" key="2">
    <source>
        <dbReference type="EMBL" id="ADG67277.1"/>
    </source>
</evidence>
<feature type="domain" description="DUF1990" evidence="1">
    <location>
        <begin position="27"/>
        <end position="185"/>
    </location>
</feature>
<dbReference type="STRING" id="521674.Plim_1443"/>
<evidence type="ECO:0000313" key="3">
    <source>
        <dbReference type="Proteomes" id="UP000002220"/>
    </source>
</evidence>
<dbReference type="PIRSF" id="PIRSF010260">
    <property type="entry name" value="UCP010260"/>
    <property type="match status" value="1"/>
</dbReference>
<sequence>MRMLYLHKPSADILARFVEQQRKLDFNYSAVGATALTPPSGYTVDGTRIELGTGEEVFDAAKLALLNWQQFRLGWVDVWSAETPLEIGQVVAIMGQAVGLWWLNACRIVYTIDESGPISRFGFAYGTLPGHVESGEERFLIEWDQDTDRVTYEILAFSKPNHILTRLGYPLVRRSQKRFGRDSAASMFRAVNEAQIVPKVYQHTGLMSQAS</sequence>
<dbReference type="Pfam" id="PF09348">
    <property type="entry name" value="DUF1990"/>
    <property type="match status" value="1"/>
</dbReference>
<dbReference type="Proteomes" id="UP000002220">
    <property type="component" value="Chromosome"/>
</dbReference>
<dbReference type="HOGENOM" id="CLU_080841_0_1_0"/>
<gene>
    <name evidence="2" type="ordered locus">Plim_1443</name>
</gene>
<proteinExistence type="predicted"/>
<organism evidence="2 3">
    <name type="scientific">Planctopirus limnophila (strain ATCC 43296 / DSM 3776 / IFAM 1008 / Mu 290)</name>
    <name type="common">Planctomyces limnophilus</name>
    <dbReference type="NCBI Taxonomy" id="521674"/>
    <lineage>
        <taxon>Bacteria</taxon>
        <taxon>Pseudomonadati</taxon>
        <taxon>Planctomycetota</taxon>
        <taxon>Planctomycetia</taxon>
        <taxon>Planctomycetales</taxon>
        <taxon>Planctomycetaceae</taxon>
        <taxon>Planctopirus</taxon>
    </lineage>
</organism>
<dbReference type="EMBL" id="CP001744">
    <property type="protein sequence ID" value="ADG67277.1"/>
    <property type="molecule type" value="Genomic_DNA"/>
</dbReference>